<keyword evidence="1" id="KW-1133">Transmembrane helix</keyword>
<name>A0A9D1WWA7_9FIRM</name>
<keyword evidence="1" id="KW-0472">Membrane</keyword>
<evidence type="ECO:0000256" key="1">
    <source>
        <dbReference type="SAM" id="Phobius"/>
    </source>
</evidence>
<keyword evidence="1" id="KW-0812">Transmembrane</keyword>
<proteinExistence type="predicted"/>
<reference evidence="2" key="2">
    <citation type="submission" date="2021-04" db="EMBL/GenBank/DDBJ databases">
        <authorList>
            <person name="Gilroy R."/>
        </authorList>
    </citation>
    <scope>NUCLEOTIDE SEQUENCE</scope>
    <source>
        <strain evidence="2">CHK191-13928</strain>
    </source>
</reference>
<dbReference type="EMBL" id="DXEM01000027">
    <property type="protein sequence ID" value="HIX68092.1"/>
    <property type="molecule type" value="Genomic_DNA"/>
</dbReference>
<accession>A0A9D1WWA7</accession>
<evidence type="ECO:0000313" key="2">
    <source>
        <dbReference type="EMBL" id="HIX68092.1"/>
    </source>
</evidence>
<dbReference type="AlphaFoldDB" id="A0A9D1WWA7"/>
<dbReference type="Proteomes" id="UP000886721">
    <property type="component" value="Unassembled WGS sequence"/>
</dbReference>
<reference evidence="2" key="1">
    <citation type="journal article" date="2021" name="PeerJ">
        <title>Extensive microbial diversity within the chicken gut microbiome revealed by metagenomics and culture.</title>
        <authorList>
            <person name="Gilroy R."/>
            <person name="Ravi A."/>
            <person name="Getino M."/>
            <person name="Pursley I."/>
            <person name="Horton D.L."/>
            <person name="Alikhan N.F."/>
            <person name="Baker D."/>
            <person name="Gharbi K."/>
            <person name="Hall N."/>
            <person name="Watson M."/>
            <person name="Adriaenssens E.M."/>
            <person name="Foster-Nyarko E."/>
            <person name="Jarju S."/>
            <person name="Secka A."/>
            <person name="Antonio M."/>
            <person name="Oren A."/>
            <person name="Chaudhuri R.R."/>
            <person name="La Ragione R."/>
            <person name="Hildebrand F."/>
            <person name="Pallen M.J."/>
        </authorList>
    </citation>
    <scope>NUCLEOTIDE SEQUENCE</scope>
    <source>
        <strain evidence="2">CHK191-13928</strain>
    </source>
</reference>
<protein>
    <submittedName>
        <fullName evidence="2">Uncharacterized protein</fullName>
    </submittedName>
</protein>
<gene>
    <name evidence="2" type="ORF">H9735_08260</name>
</gene>
<evidence type="ECO:0000313" key="3">
    <source>
        <dbReference type="Proteomes" id="UP000886721"/>
    </source>
</evidence>
<organism evidence="2 3">
    <name type="scientific">Candidatus Anaerostipes excrementavium</name>
    <dbReference type="NCBI Taxonomy" id="2838463"/>
    <lineage>
        <taxon>Bacteria</taxon>
        <taxon>Bacillati</taxon>
        <taxon>Bacillota</taxon>
        <taxon>Clostridia</taxon>
        <taxon>Lachnospirales</taxon>
        <taxon>Lachnospiraceae</taxon>
        <taxon>Anaerostipes</taxon>
    </lineage>
</organism>
<sequence length="98" mass="11311">MMSQNTDFELERARLHSAYQKLNAGKQTEKEESPATSYWTFLKLRIGFSVLLFFFFAAGAKAFDSPKTKNVQKVLQQIDQKDPYTQKAIEKVQSVFPK</sequence>
<comment type="caution">
    <text evidence="2">The sequence shown here is derived from an EMBL/GenBank/DDBJ whole genome shotgun (WGS) entry which is preliminary data.</text>
</comment>
<feature type="transmembrane region" description="Helical" evidence="1">
    <location>
        <begin position="44"/>
        <end position="63"/>
    </location>
</feature>